<feature type="transmembrane region" description="Helical" evidence="5">
    <location>
        <begin position="74"/>
        <end position="92"/>
    </location>
</feature>
<organism evidence="6 7">
    <name type="scientific">Spirosoma aureum</name>
    <dbReference type="NCBI Taxonomy" id="2692134"/>
    <lineage>
        <taxon>Bacteria</taxon>
        <taxon>Pseudomonadati</taxon>
        <taxon>Bacteroidota</taxon>
        <taxon>Cytophagia</taxon>
        <taxon>Cytophagales</taxon>
        <taxon>Cytophagaceae</taxon>
        <taxon>Spirosoma</taxon>
    </lineage>
</organism>
<accession>A0A6G9AYW9</accession>
<feature type="transmembrane region" description="Helical" evidence="5">
    <location>
        <begin position="49"/>
        <end position="67"/>
    </location>
</feature>
<dbReference type="GO" id="GO:0016020">
    <property type="term" value="C:membrane"/>
    <property type="evidence" value="ECO:0007669"/>
    <property type="project" value="UniProtKB-SubCell"/>
</dbReference>
<evidence type="ECO:0000256" key="3">
    <source>
        <dbReference type="ARBA" id="ARBA00022989"/>
    </source>
</evidence>
<keyword evidence="2 5" id="KW-0812">Transmembrane</keyword>
<proteinExistence type="predicted"/>
<keyword evidence="7" id="KW-1185">Reference proteome</keyword>
<dbReference type="AlphaFoldDB" id="A0A6G9AYW9"/>
<evidence type="ECO:0000256" key="1">
    <source>
        <dbReference type="ARBA" id="ARBA00004141"/>
    </source>
</evidence>
<comment type="subcellular location">
    <subcellularLocation>
        <location evidence="1">Membrane</location>
        <topology evidence="1">Multi-pass membrane protein</topology>
    </subcellularLocation>
</comment>
<feature type="transmembrane region" description="Helical" evidence="5">
    <location>
        <begin position="98"/>
        <end position="115"/>
    </location>
</feature>
<reference evidence="6 7" key="1">
    <citation type="submission" date="2020-03" db="EMBL/GenBank/DDBJ databases">
        <authorList>
            <person name="Kim M.K."/>
        </authorList>
    </citation>
    <scope>NUCLEOTIDE SEQUENCE [LARGE SCALE GENOMIC DNA]</scope>
    <source>
        <strain evidence="6 7">BT328</strain>
    </source>
</reference>
<feature type="transmembrane region" description="Helical" evidence="5">
    <location>
        <begin position="7"/>
        <end position="29"/>
    </location>
</feature>
<evidence type="ECO:0000313" key="7">
    <source>
        <dbReference type="Proteomes" id="UP000501802"/>
    </source>
</evidence>
<evidence type="ECO:0000313" key="6">
    <source>
        <dbReference type="EMBL" id="QIP17681.1"/>
    </source>
</evidence>
<name>A0A6G9AYW9_9BACT</name>
<dbReference type="KEGG" id="spib:G8759_05655"/>
<dbReference type="EMBL" id="CP050063">
    <property type="protein sequence ID" value="QIP17681.1"/>
    <property type="molecule type" value="Genomic_DNA"/>
</dbReference>
<evidence type="ECO:0000256" key="2">
    <source>
        <dbReference type="ARBA" id="ARBA00022692"/>
    </source>
</evidence>
<keyword evidence="4 5" id="KW-0472">Membrane</keyword>
<sequence length="123" mass="14054">MEKITSVVHWLCYSYYLYLFGYAGLFKVLQKPKMMTSMLSLGFDKTWTIWIGIAETIGVVGLLAGVWNHQIKNAAVLFLFPFAVGALIAHFAHSEYKHFYNALIACILSLCLLLTEKHFKLFL</sequence>
<evidence type="ECO:0000256" key="4">
    <source>
        <dbReference type="ARBA" id="ARBA00023136"/>
    </source>
</evidence>
<protein>
    <submittedName>
        <fullName evidence="6">DoxX family protein</fullName>
    </submittedName>
</protein>
<gene>
    <name evidence="6" type="ORF">G8759_05655</name>
</gene>
<keyword evidence="3 5" id="KW-1133">Transmembrane helix</keyword>
<dbReference type="Proteomes" id="UP000501802">
    <property type="component" value="Chromosome"/>
</dbReference>
<dbReference type="Pfam" id="PF13564">
    <property type="entry name" value="DoxX_2"/>
    <property type="match status" value="1"/>
</dbReference>
<dbReference type="InterPro" id="IPR032808">
    <property type="entry name" value="DoxX"/>
</dbReference>
<evidence type="ECO:0000256" key="5">
    <source>
        <dbReference type="SAM" id="Phobius"/>
    </source>
</evidence>